<dbReference type="EMBL" id="AKWF02000099">
    <property type="protein sequence ID" value="EMO61353.1"/>
    <property type="molecule type" value="Genomic_DNA"/>
</dbReference>
<protein>
    <submittedName>
        <fullName evidence="1">Uncharacterized protein</fullName>
    </submittedName>
</protein>
<evidence type="ECO:0000313" key="2">
    <source>
        <dbReference type="Proteomes" id="UP000012159"/>
    </source>
</evidence>
<comment type="caution">
    <text evidence="1">The sequence shown here is derived from an EMBL/GenBank/DDBJ whole genome shotgun (WGS) entry which is preliminary data.</text>
</comment>
<sequence length="88" mass="10287">MTGQGDIFAREQKYKNGNVQRSYLKFVVVNEKSTNFFQPAIPAQKVFSGVKEDVKKALKSEQLKKRSPWILRIESKNYSVKKKMNLYK</sequence>
<reference evidence="1 2" key="1">
    <citation type="submission" date="2013-01" db="EMBL/GenBank/DDBJ databases">
        <authorList>
            <person name="Harkins D.M."/>
            <person name="Durkin A.S."/>
            <person name="Brinkac L.M."/>
            <person name="Haft D.H."/>
            <person name="Selengut J.D."/>
            <person name="Sanka R."/>
            <person name="DePew J."/>
            <person name="Purushe J."/>
            <person name="Picardeau M."/>
            <person name="Werts C."/>
            <person name="Goarant C."/>
            <person name="Vinetz J.M."/>
            <person name="Sutton G.G."/>
            <person name="Nierman W.C."/>
            <person name="Fouts D.E."/>
        </authorList>
    </citation>
    <scope>NUCLEOTIDE SEQUENCE [LARGE SCALE GENOMIC DNA]</scope>
    <source>
        <strain evidence="1 2">200901868</strain>
    </source>
</reference>
<organism evidence="1 2">
    <name type="scientific">Leptospira borgpetersenii serovar Pomona str. 200901868</name>
    <dbReference type="NCBI Taxonomy" id="1192866"/>
    <lineage>
        <taxon>Bacteria</taxon>
        <taxon>Pseudomonadati</taxon>
        <taxon>Spirochaetota</taxon>
        <taxon>Spirochaetia</taxon>
        <taxon>Leptospirales</taxon>
        <taxon>Leptospiraceae</taxon>
        <taxon>Leptospira</taxon>
    </lineage>
</organism>
<evidence type="ECO:0000313" key="1">
    <source>
        <dbReference type="EMBL" id="EMO61353.1"/>
    </source>
</evidence>
<dbReference type="STRING" id="1192866.LEP1GSC133_0650"/>
<name>M6WHW8_LEPBO</name>
<proteinExistence type="predicted"/>
<dbReference type="AlphaFoldDB" id="M6WHW8"/>
<accession>M6WHW8</accession>
<dbReference type="Proteomes" id="UP000012159">
    <property type="component" value="Unassembled WGS sequence"/>
</dbReference>
<gene>
    <name evidence="1" type="ORF">LEP1GSC133_0650</name>
</gene>